<organism evidence="3 4">
    <name type="scientific">Pseudaeromonas sharmana</name>
    <dbReference type="NCBI Taxonomy" id="328412"/>
    <lineage>
        <taxon>Bacteria</taxon>
        <taxon>Pseudomonadati</taxon>
        <taxon>Pseudomonadota</taxon>
        <taxon>Gammaproteobacteria</taxon>
        <taxon>Aeromonadales</taxon>
        <taxon>Aeromonadaceae</taxon>
        <taxon>Pseudaeromonas</taxon>
    </lineage>
</organism>
<dbReference type="InterPro" id="IPR051199">
    <property type="entry name" value="LPS_LOS_Heptosyltrfase"/>
</dbReference>
<accession>A0ABV8CL66</accession>
<dbReference type="Gene3D" id="3.40.50.2000">
    <property type="entry name" value="Glycogen Phosphorylase B"/>
    <property type="match status" value="2"/>
</dbReference>
<dbReference type="Proteomes" id="UP001595692">
    <property type="component" value="Unassembled WGS sequence"/>
</dbReference>
<evidence type="ECO:0000313" key="3">
    <source>
        <dbReference type="EMBL" id="MFC3912955.1"/>
    </source>
</evidence>
<keyword evidence="2" id="KW-0808">Transferase</keyword>
<dbReference type="EMBL" id="JBHSAF010000003">
    <property type="protein sequence ID" value="MFC3912955.1"/>
    <property type="molecule type" value="Genomic_DNA"/>
</dbReference>
<keyword evidence="1" id="KW-0328">Glycosyltransferase</keyword>
<dbReference type="InterPro" id="IPR002201">
    <property type="entry name" value="Glyco_trans_9"/>
</dbReference>
<dbReference type="RefSeq" id="WP_377151170.1">
    <property type="nucleotide sequence ID" value="NZ_JBHSAF010000003.1"/>
</dbReference>
<keyword evidence="4" id="KW-1185">Reference proteome</keyword>
<comment type="caution">
    <text evidence="3">The sequence shown here is derived from an EMBL/GenBank/DDBJ whole genome shotgun (WGS) entry which is preliminary data.</text>
</comment>
<proteinExistence type="predicted"/>
<gene>
    <name evidence="3" type="ORF">ACFOSS_05685</name>
</gene>
<dbReference type="SUPFAM" id="SSF53756">
    <property type="entry name" value="UDP-Glycosyltransferase/glycogen phosphorylase"/>
    <property type="match status" value="1"/>
</dbReference>
<name>A0ABV8CL66_9GAMM</name>
<dbReference type="PANTHER" id="PTHR30160:SF15">
    <property type="entry name" value="GLYCOSYLTRANSFERASE HI_0523-RELATED"/>
    <property type="match status" value="1"/>
</dbReference>
<protein>
    <submittedName>
        <fullName evidence="3">Glycosyltransferase family 9 protein</fullName>
    </submittedName>
</protein>
<dbReference type="Pfam" id="PF01075">
    <property type="entry name" value="Glyco_transf_9"/>
    <property type="match status" value="1"/>
</dbReference>
<dbReference type="PANTHER" id="PTHR30160">
    <property type="entry name" value="TETRAACYLDISACCHARIDE 4'-KINASE-RELATED"/>
    <property type="match status" value="1"/>
</dbReference>
<evidence type="ECO:0000256" key="2">
    <source>
        <dbReference type="ARBA" id="ARBA00022679"/>
    </source>
</evidence>
<evidence type="ECO:0000313" key="4">
    <source>
        <dbReference type="Proteomes" id="UP001595692"/>
    </source>
</evidence>
<sequence length="364" mass="41115">MMKAISHALQHRRDLWRRQLGIWLFDQPVRASRGTPGRVVLVRWDAKFGDAIVSSWIFDALRQARPGIQVDVITTPAMAWLFRDHLGADHVYECPKRAGYRQLATLARDLGSIECLVHFSKQLKMKDLFFLSKVRTQHVAGLDDHLQAIDIKLGKRCQGMHFVDKFRQLAVALGVTACTTDYRVPCLPTHEQAVTAFWPTHRPVIAVNGYGSGKSRRLTRENLQRLIDLILTQIPEVDCCLLFAPDSRDEVLSLVADAHNSRLFCYPDSQHIADAIAQIRQAKALISVDTATVHIGVGLNKPVFGLYNPDTENLQDWGPRHAAAEVLISQATEPQDINTLPWDELAQRLPLWWQRTTGIDEKTA</sequence>
<reference evidence="4" key="1">
    <citation type="journal article" date="2019" name="Int. J. Syst. Evol. Microbiol.">
        <title>The Global Catalogue of Microorganisms (GCM) 10K type strain sequencing project: providing services to taxonomists for standard genome sequencing and annotation.</title>
        <authorList>
            <consortium name="The Broad Institute Genomics Platform"/>
            <consortium name="The Broad Institute Genome Sequencing Center for Infectious Disease"/>
            <person name="Wu L."/>
            <person name="Ma J."/>
        </authorList>
    </citation>
    <scope>NUCLEOTIDE SEQUENCE [LARGE SCALE GENOMIC DNA]</scope>
    <source>
        <strain evidence="4">CCUG 54939</strain>
    </source>
</reference>
<evidence type="ECO:0000256" key="1">
    <source>
        <dbReference type="ARBA" id="ARBA00022676"/>
    </source>
</evidence>